<organism evidence="1 2">
    <name type="scientific">Trichoglossum hirsutum</name>
    <dbReference type="NCBI Taxonomy" id="265104"/>
    <lineage>
        <taxon>Eukaryota</taxon>
        <taxon>Fungi</taxon>
        <taxon>Dikarya</taxon>
        <taxon>Ascomycota</taxon>
        <taxon>Pezizomycotina</taxon>
        <taxon>Geoglossomycetes</taxon>
        <taxon>Geoglossales</taxon>
        <taxon>Geoglossaceae</taxon>
        <taxon>Trichoglossum</taxon>
    </lineage>
</organism>
<comment type="caution">
    <text evidence="1">The sequence shown here is derived from an EMBL/GenBank/DDBJ whole genome shotgun (WGS) entry which is preliminary data.</text>
</comment>
<reference evidence="1" key="1">
    <citation type="submission" date="2021-03" db="EMBL/GenBank/DDBJ databases">
        <title>Comparative genomics and phylogenomic investigation of the class Geoglossomycetes provide insights into ecological specialization and systematics.</title>
        <authorList>
            <person name="Melie T."/>
            <person name="Pirro S."/>
            <person name="Miller A.N."/>
            <person name="Quandt A."/>
        </authorList>
    </citation>
    <scope>NUCLEOTIDE SEQUENCE</scope>
    <source>
        <strain evidence="1">CAQ_001_2017</strain>
    </source>
</reference>
<evidence type="ECO:0000313" key="1">
    <source>
        <dbReference type="EMBL" id="KAH0538179.1"/>
    </source>
</evidence>
<dbReference type="InterPro" id="IPR018534">
    <property type="entry name" value="Tet_reg_excision_RteC"/>
</dbReference>
<dbReference type="AlphaFoldDB" id="A0A9P8I7N8"/>
<feature type="non-terminal residue" evidence="1">
    <location>
        <position position="1"/>
    </location>
</feature>
<dbReference type="EMBL" id="JAGHQM010004022">
    <property type="protein sequence ID" value="KAH0538179.1"/>
    <property type="molecule type" value="Genomic_DNA"/>
</dbReference>
<sequence>SAVRAKHSKLQWTGTLVDLVELLTSLQLASCFNHGKATMKQIVRWAESEFGVNLEGYHITFNEAARRKIDRTKFLNRLMTVLINKMDSML</sequence>
<keyword evidence="2" id="KW-1185">Reference proteome</keyword>
<evidence type="ECO:0000313" key="2">
    <source>
        <dbReference type="Proteomes" id="UP000750711"/>
    </source>
</evidence>
<dbReference type="Proteomes" id="UP000750711">
    <property type="component" value="Unassembled WGS sequence"/>
</dbReference>
<protein>
    <submittedName>
        <fullName evidence="1">Uncharacterized protein</fullName>
    </submittedName>
</protein>
<proteinExistence type="predicted"/>
<name>A0A9P8I7N8_9PEZI</name>
<dbReference type="Pfam" id="PF09357">
    <property type="entry name" value="RteC"/>
    <property type="match status" value="1"/>
</dbReference>
<gene>
    <name evidence="1" type="ORF">GP486_008795</name>
</gene>
<accession>A0A9P8I7N8</accession>